<sequence length="448" mass="45313">MIPQDGLPQPRRTLAVAAILVSIVVTVLDTAMVNVALPAIAQDLGVGPASVIWLTNGYQIVVVSTLISFASLAEILGFRRVFLAGMVLYVCASLGCALAPSFPLLVAARVVQGLGASAVMALTAGLVRYTYPGRELGRAIGVNAMTVAASAAAGPTIGSAILALGPWPLLFAVNVPLGIAGIVIGALTLPETPRANRRFDGVAAGLAAVAFALVFLGADLVLAMPWLAAACLVAGLLAAVALVRRDLATPTPLLPLDLLRLPSVGFSVIASVCAFAAWALGFVSLPFHFTSNGHPQVTTGLMMTPWPLALAFSAPWAGRLSDRMPTSRLCMFGGSVLAVALLALVLLPGDASVVLLGLAVALGGFGFGFFQTPNNRTMLSAAPKARSGGAGGMQATARLFGQALGTTLVALAFQTGGGPKLAIAAGACFALAAALFSLLRGGRGSRGG</sequence>
<evidence type="ECO:0000313" key="7">
    <source>
        <dbReference type="EMBL" id="MBL6457117.1"/>
    </source>
</evidence>
<feature type="transmembrane region" description="Helical" evidence="5">
    <location>
        <begin position="12"/>
        <end position="37"/>
    </location>
</feature>
<feature type="transmembrane region" description="Helical" evidence="5">
    <location>
        <begin position="224"/>
        <end position="243"/>
    </location>
</feature>
<feature type="transmembrane region" description="Helical" evidence="5">
    <location>
        <begin position="169"/>
        <end position="189"/>
    </location>
</feature>
<comment type="caution">
    <text evidence="7">The sequence shown here is derived from an EMBL/GenBank/DDBJ whole genome shotgun (WGS) entry which is preliminary data.</text>
</comment>
<feature type="transmembrane region" description="Helical" evidence="5">
    <location>
        <begin position="201"/>
        <end position="218"/>
    </location>
</feature>
<evidence type="ECO:0000256" key="1">
    <source>
        <dbReference type="ARBA" id="ARBA00004141"/>
    </source>
</evidence>
<evidence type="ECO:0000256" key="5">
    <source>
        <dbReference type="SAM" id="Phobius"/>
    </source>
</evidence>
<dbReference type="InterPro" id="IPR011701">
    <property type="entry name" value="MFS"/>
</dbReference>
<comment type="subcellular location">
    <subcellularLocation>
        <location evidence="1">Membrane</location>
        <topology evidence="1">Multi-pass membrane protein</topology>
    </subcellularLocation>
</comment>
<feature type="transmembrane region" description="Helical" evidence="5">
    <location>
        <begin position="297"/>
        <end position="317"/>
    </location>
</feature>
<feature type="domain" description="Major facilitator superfamily (MFS) profile" evidence="6">
    <location>
        <begin position="15"/>
        <end position="445"/>
    </location>
</feature>
<protein>
    <submittedName>
        <fullName evidence="7">MFS transporter</fullName>
    </submittedName>
</protein>
<feature type="transmembrane region" description="Helical" evidence="5">
    <location>
        <begin position="329"/>
        <end position="347"/>
    </location>
</feature>
<keyword evidence="4 5" id="KW-0472">Membrane</keyword>
<dbReference type="Pfam" id="PF07690">
    <property type="entry name" value="MFS_1"/>
    <property type="match status" value="1"/>
</dbReference>
<evidence type="ECO:0000256" key="4">
    <source>
        <dbReference type="ARBA" id="ARBA00023136"/>
    </source>
</evidence>
<evidence type="ECO:0000256" key="3">
    <source>
        <dbReference type="ARBA" id="ARBA00022989"/>
    </source>
</evidence>
<feature type="transmembrane region" description="Helical" evidence="5">
    <location>
        <begin position="81"/>
        <end position="100"/>
    </location>
</feature>
<feature type="transmembrane region" description="Helical" evidence="5">
    <location>
        <begin position="353"/>
        <end position="374"/>
    </location>
</feature>
<proteinExistence type="predicted"/>
<dbReference type="PANTHER" id="PTHR42718">
    <property type="entry name" value="MAJOR FACILITATOR SUPERFAMILY MULTIDRUG TRANSPORTER MFSC"/>
    <property type="match status" value="1"/>
</dbReference>
<dbReference type="PROSITE" id="PS50850">
    <property type="entry name" value="MFS"/>
    <property type="match status" value="1"/>
</dbReference>
<dbReference type="RefSeq" id="WP_202826859.1">
    <property type="nucleotide sequence ID" value="NZ_JAEUXJ010000007.1"/>
</dbReference>
<dbReference type="Proteomes" id="UP000606490">
    <property type="component" value="Unassembled WGS sequence"/>
</dbReference>
<evidence type="ECO:0000313" key="8">
    <source>
        <dbReference type="Proteomes" id="UP000606490"/>
    </source>
</evidence>
<dbReference type="Gene3D" id="1.20.1250.20">
    <property type="entry name" value="MFS general substrate transporter like domains"/>
    <property type="match status" value="1"/>
</dbReference>
<dbReference type="InterPro" id="IPR036259">
    <property type="entry name" value="MFS_trans_sf"/>
</dbReference>
<keyword evidence="2 5" id="KW-0812">Transmembrane</keyword>
<feature type="transmembrane region" description="Helical" evidence="5">
    <location>
        <begin position="264"/>
        <end position="285"/>
    </location>
</feature>
<feature type="transmembrane region" description="Helical" evidence="5">
    <location>
        <begin position="139"/>
        <end position="163"/>
    </location>
</feature>
<organism evidence="7 8">
    <name type="scientific">Belnapia mucosa</name>
    <dbReference type="NCBI Taxonomy" id="2804532"/>
    <lineage>
        <taxon>Bacteria</taxon>
        <taxon>Pseudomonadati</taxon>
        <taxon>Pseudomonadota</taxon>
        <taxon>Alphaproteobacteria</taxon>
        <taxon>Acetobacterales</taxon>
        <taxon>Roseomonadaceae</taxon>
        <taxon>Belnapia</taxon>
    </lineage>
</organism>
<dbReference type="PRINTS" id="PR01036">
    <property type="entry name" value="TCRTETB"/>
</dbReference>
<keyword evidence="3 5" id="KW-1133">Transmembrane helix</keyword>
<name>A0ABS1V6Z5_9PROT</name>
<reference evidence="7 8" key="1">
    <citation type="submission" date="2021-01" db="EMBL/GenBank/DDBJ databases">
        <title>Belnapia mucosa sp. nov. and Belnapia arida sp. nov., isolated from the Tabernas Desert (Almeria, Spain).</title>
        <authorList>
            <person name="Molina-Menor E."/>
            <person name="Vidal-Verdu A."/>
            <person name="Calonge A."/>
            <person name="Satari L."/>
            <person name="Pereto Magraner J."/>
            <person name="Porcar Miralles M."/>
        </authorList>
    </citation>
    <scope>NUCLEOTIDE SEQUENCE [LARGE SCALE GENOMIC DNA]</scope>
    <source>
        <strain evidence="7 8">T6</strain>
    </source>
</reference>
<feature type="transmembrane region" description="Helical" evidence="5">
    <location>
        <begin position="57"/>
        <end position="76"/>
    </location>
</feature>
<accession>A0ABS1V6Z5</accession>
<dbReference type="Gene3D" id="1.20.1720.10">
    <property type="entry name" value="Multidrug resistance protein D"/>
    <property type="match status" value="1"/>
</dbReference>
<dbReference type="SUPFAM" id="SSF103473">
    <property type="entry name" value="MFS general substrate transporter"/>
    <property type="match status" value="1"/>
</dbReference>
<evidence type="ECO:0000256" key="2">
    <source>
        <dbReference type="ARBA" id="ARBA00022692"/>
    </source>
</evidence>
<evidence type="ECO:0000259" key="6">
    <source>
        <dbReference type="PROSITE" id="PS50850"/>
    </source>
</evidence>
<dbReference type="EMBL" id="JAEUXJ010000007">
    <property type="protein sequence ID" value="MBL6457117.1"/>
    <property type="molecule type" value="Genomic_DNA"/>
</dbReference>
<dbReference type="InterPro" id="IPR020846">
    <property type="entry name" value="MFS_dom"/>
</dbReference>
<keyword evidence="8" id="KW-1185">Reference proteome</keyword>
<dbReference type="PANTHER" id="PTHR42718:SF39">
    <property type="entry name" value="ACTINORHODIN TRANSPORTER-RELATED"/>
    <property type="match status" value="1"/>
</dbReference>
<feature type="transmembrane region" description="Helical" evidence="5">
    <location>
        <begin position="421"/>
        <end position="439"/>
    </location>
</feature>
<feature type="transmembrane region" description="Helical" evidence="5">
    <location>
        <begin position="106"/>
        <end position="127"/>
    </location>
</feature>
<feature type="transmembrane region" description="Helical" evidence="5">
    <location>
        <begin position="395"/>
        <end position="415"/>
    </location>
</feature>
<gene>
    <name evidence="7" type="ORF">JMJ55_17410</name>
</gene>
<dbReference type="CDD" id="cd17321">
    <property type="entry name" value="MFS_MMR_MDR_like"/>
    <property type="match status" value="1"/>
</dbReference>